<comment type="cofactor">
    <cofactor evidence="9">
        <name>Mg(2+)</name>
        <dbReference type="ChEBI" id="CHEBI:18420"/>
    </cofactor>
</comment>
<keyword evidence="7 9" id="KW-0460">Magnesium</keyword>
<keyword evidence="3 9" id="KW-0479">Metal-binding</keyword>
<dbReference type="EMBL" id="QASA01000001">
    <property type="protein sequence ID" value="RDC62447.1"/>
    <property type="molecule type" value="Genomic_DNA"/>
</dbReference>
<dbReference type="InterPro" id="IPR004472">
    <property type="entry name" value="DTB_synth_BioD"/>
</dbReference>
<comment type="similarity">
    <text evidence="9">Belongs to the dethiobiotin synthetase family.</text>
</comment>
<feature type="active site" evidence="9">
    <location>
        <position position="32"/>
    </location>
</feature>
<name>A0A369QGQ2_9BACT</name>
<dbReference type="GO" id="GO:0009102">
    <property type="term" value="P:biotin biosynthetic process"/>
    <property type="evidence" value="ECO:0007669"/>
    <property type="project" value="UniProtKB-UniRule"/>
</dbReference>
<dbReference type="NCBIfam" id="TIGR00347">
    <property type="entry name" value="bioD"/>
    <property type="match status" value="1"/>
</dbReference>
<accession>A0A369QGQ2</accession>
<dbReference type="SUPFAM" id="SSF52540">
    <property type="entry name" value="P-loop containing nucleoside triphosphate hydrolases"/>
    <property type="match status" value="1"/>
</dbReference>
<feature type="binding site" evidence="9">
    <location>
        <position position="185"/>
    </location>
    <ligand>
        <name>ATP</name>
        <dbReference type="ChEBI" id="CHEBI:30616"/>
    </ligand>
</feature>
<dbReference type="HAMAP" id="MF_00336">
    <property type="entry name" value="BioD"/>
    <property type="match status" value="1"/>
</dbReference>
<dbReference type="OrthoDB" id="9802097at2"/>
<dbReference type="PANTHER" id="PTHR43210">
    <property type="entry name" value="DETHIOBIOTIN SYNTHETASE"/>
    <property type="match status" value="1"/>
</dbReference>
<feature type="binding site" evidence="9">
    <location>
        <begin position="99"/>
        <end position="102"/>
    </location>
    <ligand>
        <name>ATP</name>
        <dbReference type="ChEBI" id="CHEBI:30616"/>
    </ligand>
</feature>
<keyword evidence="2 9" id="KW-0436">Ligase</keyword>
<evidence type="ECO:0000256" key="8">
    <source>
        <dbReference type="ARBA" id="ARBA00047386"/>
    </source>
</evidence>
<dbReference type="RefSeq" id="WP_115371890.1">
    <property type="nucleotide sequence ID" value="NZ_QASA01000001.1"/>
</dbReference>
<comment type="caution">
    <text evidence="9">Lacks conserved residue(s) required for the propagation of feature annotation.</text>
</comment>
<comment type="catalytic activity">
    <reaction evidence="9">
        <text>(7R,8S)-7,8-diammoniononanoate + CO2 + ATP = (4R,5S)-dethiobiotin + ADP + phosphate + 3 H(+)</text>
        <dbReference type="Rhea" id="RHEA:15805"/>
        <dbReference type="ChEBI" id="CHEBI:15378"/>
        <dbReference type="ChEBI" id="CHEBI:16526"/>
        <dbReference type="ChEBI" id="CHEBI:30616"/>
        <dbReference type="ChEBI" id="CHEBI:43474"/>
        <dbReference type="ChEBI" id="CHEBI:149469"/>
        <dbReference type="ChEBI" id="CHEBI:149473"/>
        <dbReference type="ChEBI" id="CHEBI:456216"/>
        <dbReference type="EC" id="6.3.3.3"/>
    </reaction>
</comment>
<keyword evidence="5 9" id="KW-0093">Biotin biosynthesis</keyword>
<evidence type="ECO:0000313" key="11">
    <source>
        <dbReference type="Proteomes" id="UP000253919"/>
    </source>
</evidence>
<evidence type="ECO:0000256" key="7">
    <source>
        <dbReference type="ARBA" id="ARBA00022842"/>
    </source>
</evidence>
<evidence type="ECO:0000313" key="10">
    <source>
        <dbReference type="EMBL" id="RDC62447.1"/>
    </source>
</evidence>
<evidence type="ECO:0000256" key="6">
    <source>
        <dbReference type="ARBA" id="ARBA00022840"/>
    </source>
</evidence>
<evidence type="ECO:0000256" key="5">
    <source>
        <dbReference type="ARBA" id="ARBA00022756"/>
    </source>
</evidence>
<dbReference type="PANTHER" id="PTHR43210:SF2">
    <property type="entry name" value="ATP-DEPENDENT DETHIOBIOTIN SYNTHETASE BIOD 2"/>
    <property type="match status" value="1"/>
</dbReference>
<feature type="binding site" evidence="9">
    <location>
        <position position="36"/>
    </location>
    <ligand>
        <name>substrate</name>
    </ligand>
</feature>
<feature type="binding site" evidence="9">
    <location>
        <position position="16"/>
    </location>
    <ligand>
        <name>Mg(2+)</name>
        <dbReference type="ChEBI" id="CHEBI:18420"/>
    </ligand>
</feature>
<comment type="subunit">
    <text evidence="9">Homodimer.</text>
</comment>
<dbReference type="PIRSF" id="PIRSF006755">
    <property type="entry name" value="DTB_synth"/>
    <property type="match status" value="1"/>
</dbReference>
<dbReference type="Gene3D" id="3.40.50.300">
    <property type="entry name" value="P-loop containing nucleotide triphosphate hydrolases"/>
    <property type="match status" value="1"/>
</dbReference>
<dbReference type="CDD" id="cd03109">
    <property type="entry name" value="DTBS"/>
    <property type="match status" value="1"/>
</dbReference>
<feature type="binding site" evidence="9">
    <location>
        <position position="99"/>
    </location>
    <ligand>
        <name>Mg(2+)</name>
        <dbReference type="ChEBI" id="CHEBI:18420"/>
    </ligand>
</feature>
<gene>
    <name evidence="9 10" type="primary">bioD</name>
    <name evidence="10" type="ORF">AHMF7616_01041</name>
</gene>
<dbReference type="UniPathway" id="UPA00078">
    <property type="reaction ID" value="UER00161"/>
</dbReference>
<evidence type="ECO:0000256" key="2">
    <source>
        <dbReference type="ARBA" id="ARBA00022598"/>
    </source>
</evidence>
<organism evidence="10 11">
    <name type="scientific">Adhaeribacter pallidiroseus</name>
    <dbReference type="NCBI Taxonomy" id="2072847"/>
    <lineage>
        <taxon>Bacteria</taxon>
        <taxon>Pseudomonadati</taxon>
        <taxon>Bacteroidota</taxon>
        <taxon>Cytophagia</taxon>
        <taxon>Cytophagales</taxon>
        <taxon>Hymenobacteraceae</taxon>
        <taxon>Adhaeribacter</taxon>
    </lineage>
</organism>
<dbReference type="GO" id="GO:0004141">
    <property type="term" value="F:dethiobiotin synthase activity"/>
    <property type="evidence" value="ECO:0007669"/>
    <property type="project" value="UniProtKB-UniRule"/>
</dbReference>
<evidence type="ECO:0000256" key="9">
    <source>
        <dbReference type="HAMAP-Rule" id="MF_00336"/>
    </source>
</evidence>
<proteinExistence type="inferred from homology"/>
<feature type="binding site" evidence="9">
    <location>
        <begin position="12"/>
        <end position="17"/>
    </location>
    <ligand>
        <name>ATP</name>
        <dbReference type="ChEBI" id="CHEBI:30616"/>
    </ligand>
</feature>
<comment type="subcellular location">
    <subcellularLocation>
        <location evidence="9">Cytoplasm</location>
    </subcellularLocation>
</comment>
<protein>
    <recommendedName>
        <fullName evidence="9">ATP-dependent dethiobiotin synthetase BioD</fullName>
        <ecNumber evidence="9">6.3.3.3</ecNumber>
    </recommendedName>
    <alternativeName>
        <fullName evidence="9">DTB synthetase</fullName>
        <shortName evidence="9">DTBS</shortName>
    </alternativeName>
    <alternativeName>
        <fullName evidence="9">Dethiobiotin synthase</fullName>
    </alternativeName>
</protein>
<dbReference type="Pfam" id="PF13500">
    <property type="entry name" value="AAA_26"/>
    <property type="match status" value="1"/>
</dbReference>
<keyword evidence="11" id="KW-1185">Reference proteome</keyword>
<evidence type="ECO:0000256" key="4">
    <source>
        <dbReference type="ARBA" id="ARBA00022741"/>
    </source>
</evidence>
<feature type="binding site" evidence="9">
    <location>
        <position position="43"/>
    </location>
    <ligand>
        <name>Mg(2+)</name>
        <dbReference type="ChEBI" id="CHEBI:18420"/>
    </ligand>
</feature>
<dbReference type="InterPro" id="IPR027417">
    <property type="entry name" value="P-loop_NTPase"/>
</dbReference>
<comment type="pathway">
    <text evidence="9">Cofactor biosynthesis; biotin biosynthesis; biotin from 7,8-diaminononanoate: step 1/2.</text>
</comment>
<keyword evidence="1 9" id="KW-0963">Cytoplasm</keyword>
<comment type="function">
    <text evidence="9">Catalyzes a mechanistically unusual reaction, the ATP-dependent insertion of CO2 between the N7 and N8 nitrogen atoms of 7,8-diaminopelargonic acid (DAPA, also called 7,8-diammoniononanoate) to form a ureido ring.</text>
</comment>
<comment type="catalytic activity">
    <reaction evidence="8">
        <text>(7R,8S)-8-amino-7-(carboxyamino)nonanoate + ATP = (4R,5S)-dethiobiotin + ADP + phosphate + H(+)</text>
        <dbReference type="Rhea" id="RHEA:63684"/>
        <dbReference type="ChEBI" id="CHEBI:15378"/>
        <dbReference type="ChEBI" id="CHEBI:30616"/>
        <dbReference type="ChEBI" id="CHEBI:43474"/>
        <dbReference type="ChEBI" id="CHEBI:149470"/>
        <dbReference type="ChEBI" id="CHEBI:149473"/>
        <dbReference type="ChEBI" id="CHEBI:456216"/>
    </reaction>
</comment>
<comment type="caution">
    <text evidence="10">The sequence shown here is derived from an EMBL/GenBank/DDBJ whole genome shotgun (WGS) entry which is preliminary data.</text>
</comment>
<dbReference type="Proteomes" id="UP000253919">
    <property type="component" value="Unassembled WGS sequence"/>
</dbReference>
<dbReference type="AlphaFoldDB" id="A0A369QGQ2"/>
<dbReference type="GO" id="GO:0005524">
    <property type="term" value="F:ATP binding"/>
    <property type="evidence" value="ECO:0007669"/>
    <property type="project" value="UniProtKB-UniRule"/>
</dbReference>
<feature type="binding site" evidence="9">
    <location>
        <position position="43"/>
    </location>
    <ligand>
        <name>ATP</name>
        <dbReference type="ChEBI" id="CHEBI:30616"/>
    </ligand>
</feature>
<sequence>MKRYFVTGIGTDVGKTIVAAIITEALQADYWKPVQSGSLDFSDTDRVKELVTNPQSYFHPETYRFQLPASPHLSAAVEQVTIDSANFILPQTQNHLIIEGAGGLMVPLNNQFLIIDLIAQLQAEVILVSQNYLGSINHTLLSWQSLQQRKIPIKGIIFNGPPTSASEDYITTYAGVPKLGALLPETTINAAVVKHYAEQWKPFLL</sequence>
<dbReference type="EC" id="6.3.3.3" evidence="9"/>
<reference evidence="10 11" key="1">
    <citation type="submission" date="2018-04" db="EMBL/GenBank/DDBJ databases">
        <title>Adhaeribacter sp. HMF7616 genome sequencing and assembly.</title>
        <authorList>
            <person name="Kang H."/>
            <person name="Kang J."/>
            <person name="Cha I."/>
            <person name="Kim H."/>
            <person name="Joh K."/>
        </authorList>
    </citation>
    <scope>NUCLEOTIDE SEQUENCE [LARGE SCALE GENOMIC DNA]</scope>
    <source>
        <strain evidence="10 11">HMF7616</strain>
    </source>
</reference>
<keyword evidence="4 9" id="KW-0547">Nucleotide-binding</keyword>
<dbReference type="GO" id="GO:0005829">
    <property type="term" value="C:cytosol"/>
    <property type="evidence" value="ECO:0007669"/>
    <property type="project" value="TreeGrafter"/>
</dbReference>
<evidence type="ECO:0000256" key="1">
    <source>
        <dbReference type="ARBA" id="ARBA00022490"/>
    </source>
</evidence>
<evidence type="ECO:0000256" key="3">
    <source>
        <dbReference type="ARBA" id="ARBA00022723"/>
    </source>
</evidence>
<keyword evidence="6 9" id="KW-0067">ATP-binding</keyword>
<dbReference type="GO" id="GO:0000287">
    <property type="term" value="F:magnesium ion binding"/>
    <property type="evidence" value="ECO:0007669"/>
    <property type="project" value="UniProtKB-UniRule"/>
</dbReference>